<reference evidence="1" key="1">
    <citation type="submission" date="2018-10" db="EMBL/GenBank/DDBJ databases">
        <title>Hidden diversity of soil giant viruses.</title>
        <authorList>
            <person name="Schulz F."/>
            <person name="Alteio L."/>
            <person name="Goudeau D."/>
            <person name="Ryan E.M."/>
            <person name="Malmstrom R.R."/>
            <person name="Blanchard J."/>
            <person name="Woyke T."/>
        </authorList>
    </citation>
    <scope>NUCLEOTIDE SEQUENCE</scope>
    <source>
        <strain evidence="1">SOV1</strain>
    </source>
</reference>
<dbReference type="EMBL" id="MK072491">
    <property type="protein sequence ID" value="AYV86024.1"/>
    <property type="molecule type" value="Genomic_DNA"/>
</dbReference>
<accession>A0A3G5AHF9</accession>
<protein>
    <submittedName>
        <fullName evidence="1">Uncharacterized protein</fullName>
    </submittedName>
</protein>
<proteinExistence type="predicted"/>
<evidence type="ECO:0000313" key="1">
    <source>
        <dbReference type="EMBL" id="AYV86024.1"/>
    </source>
</evidence>
<sequence length="219" mass="23999">MSIYLYSLTNDFTKTHQIHESQFILEVSNNNNIVTPMEEIDVKSDQVKLKFSNDLADSELAALIIIMANHDPSVSVLSQYINSADGTSSYYTASSNGNYIFSSLSSIKLSTSTTFSNVLTLTTPYLFSGVYEIQYCFNWGYSQISSPFLAQGLLDSTITFFNFSEVPPSIFSSRSPIVSGFYVANLKAGIHTLAIQIAAGAKGQSASISNCQLRLLKVN</sequence>
<name>A0A3G5AHF9_9VIRU</name>
<gene>
    <name evidence="1" type="ORF">Solivirus3_24</name>
</gene>
<organism evidence="1">
    <name type="scientific">Solivirus sp</name>
    <dbReference type="NCBI Taxonomy" id="2487772"/>
    <lineage>
        <taxon>Viruses</taxon>
        <taxon>Pithoviruses</taxon>
    </lineage>
</organism>